<dbReference type="Proteomes" id="UP001157006">
    <property type="component" value="Chromosome 1L"/>
</dbReference>
<accession>A0AAV0YVW9</accession>
<reference evidence="1 2" key="1">
    <citation type="submission" date="2023-01" db="EMBL/GenBank/DDBJ databases">
        <authorList>
            <person name="Kreplak J."/>
        </authorList>
    </citation>
    <scope>NUCLEOTIDE SEQUENCE [LARGE SCALE GENOMIC DNA]</scope>
</reference>
<proteinExistence type="predicted"/>
<name>A0AAV0YVW9_VICFA</name>
<evidence type="ECO:0000313" key="2">
    <source>
        <dbReference type="Proteomes" id="UP001157006"/>
    </source>
</evidence>
<evidence type="ECO:0000313" key="1">
    <source>
        <dbReference type="EMBL" id="CAI8590275.1"/>
    </source>
</evidence>
<dbReference type="EMBL" id="OX451736">
    <property type="protein sequence ID" value="CAI8590275.1"/>
    <property type="molecule type" value="Genomic_DNA"/>
</dbReference>
<sequence length="160" mass="18067">MADFLIKHQTLDKLSIINSPTKLLHNLDITEVHHVRFVRIHDRENRVDGDRSEKLRVLTNNLAVKRSASRFDKRFTVGEFDRDSHGGEDVTNFDGGFMEGIGERGLSTAMNDGELGLSYHRGAWVKEWEIGAGRKKDGDCLETKGNLEVDNNIGLFRTTA</sequence>
<organism evidence="1 2">
    <name type="scientific">Vicia faba</name>
    <name type="common">Broad bean</name>
    <name type="synonym">Faba vulgaris</name>
    <dbReference type="NCBI Taxonomy" id="3906"/>
    <lineage>
        <taxon>Eukaryota</taxon>
        <taxon>Viridiplantae</taxon>
        <taxon>Streptophyta</taxon>
        <taxon>Embryophyta</taxon>
        <taxon>Tracheophyta</taxon>
        <taxon>Spermatophyta</taxon>
        <taxon>Magnoliopsida</taxon>
        <taxon>eudicotyledons</taxon>
        <taxon>Gunneridae</taxon>
        <taxon>Pentapetalae</taxon>
        <taxon>rosids</taxon>
        <taxon>fabids</taxon>
        <taxon>Fabales</taxon>
        <taxon>Fabaceae</taxon>
        <taxon>Papilionoideae</taxon>
        <taxon>50 kb inversion clade</taxon>
        <taxon>NPAAA clade</taxon>
        <taxon>Hologalegina</taxon>
        <taxon>IRL clade</taxon>
        <taxon>Fabeae</taxon>
        <taxon>Vicia</taxon>
    </lineage>
</organism>
<gene>
    <name evidence="1" type="ORF">VFH_I434000</name>
</gene>
<keyword evidence="2" id="KW-1185">Reference proteome</keyword>
<protein>
    <submittedName>
        <fullName evidence="1">Uncharacterized protein</fullName>
    </submittedName>
</protein>
<dbReference type="AlphaFoldDB" id="A0AAV0YVW9"/>